<gene>
    <name evidence="5" type="ORF">Z518_01366</name>
</gene>
<proteinExistence type="predicted"/>
<name>A0A0D2IW60_9EURO</name>
<dbReference type="AlphaFoldDB" id="A0A0D2IW60"/>
<dbReference type="InterPro" id="IPR007219">
    <property type="entry name" value="XnlR_reg_dom"/>
</dbReference>
<dbReference type="PANTHER" id="PTHR47424">
    <property type="entry name" value="REGULATORY PROTEIN GAL4"/>
    <property type="match status" value="1"/>
</dbReference>
<dbReference type="OrthoDB" id="4157419at2759"/>
<accession>A0A0D2IW60</accession>
<keyword evidence="1" id="KW-0805">Transcription regulation</keyword>
<evidence type="ECO:0000256" key="1">
    <source>
        <dbReference type="ARBA" id="ARBA00023015"/>
    </source>
</evidence>
<dbReference type="SMART" id="SM00906">
    <property type="entry name" value="Fungal_trans"/>
    <property type="match status" value="1"/>
</dbReference>
<dbReference type="GO" id="GO:0000435">
    <property type="term" value="P:positive regulation of transcription from RNA polymerase II promoter by galactose"/>
    <property type="evidence" value="ECO:0007669"/>
    <property type="project" value="TreeGrafter"/>
</dbReference>
<dbReference type="GO" id="GO:0006351">
    <property type="term" value="P:DNA-templated transcription"/>
    <property type="evidence" value="ECO:0007669"/>
    <property type="project" value="InterPro"/>
</dbReference>
<evidence type="ECO:0000313" key="6">
    <source>
        <dbReference type="Proteomes" id="UP000053617"/>
    </source>
</evidence>
<dbReference type="RefSeq" id="XP_013277420.1">
    <property type="nucleotide sequence ID" value="XM_013421966.1"/>
</dbReference>
<dbReference type="Proteomes" id="UP000053617">
    <property type="component" value="Unassembled WGS sequence"/>
</dbReference>
<dbReference type="GO" id="GO:0000978">
    <property type="term" value="F:RNA polymerase II cis-regulatory region sequence-specific DNA binding"/>
    <property type="evidence" value="ECO:0007669"/>
    <property type="project" value="TreeGrafter"/>
</dbReference>
<dbReference type="HOGENOM" id="CLU_547536_0_0_1"/>
<dbReference type="GeneID" id="25289437"/>
<reference evidence="5 6" key="1">
    <citation type="submission" date="2015-01" db="EMBL/GenBank/DDBJ databases">
        <title>The Genome Sequence of Rhinocladiella mackenzie CBS 650.93.</title>
        <authorList>
            <consortium name="The Broad Institute Genomics Platform"/>
            <person name="Cuomo C."/>
            <person name="de Hoog S."/>
            <person name="Gorbushina A."/>
            <person name="Stielow B."/>
            <person name="Teixiera M."/>
            <person name="Abouelleil A."/>
            <person name="Chapman S.B."/>
            <person name="Priest M."/>
            <person name="Young S.K."/>
            <person name="Wortman J."/>
            <person name="Nusbaum C."/>
            <person name="Birren B."/>
        </authorList>
    </citation>
    <scope>NUCLEOTIDE SEQUENCE [LARGE SCALE GENOMIC DNA]</scope>
    <source>
        <strain evidence="5 6">CBS 650.93</strain>
    </source>
</reference>
<keyword evidence="6" id="KW-1185">Reference proteome</keyword>
<dbReference type="EMBL" id="KN847475">
    <property type="protein sequence ID" value="KIX10284.1"/>
    <property type="molecule type" value="Genomic_DNA"/>
</dbReference>
<evidence type="ECO:0000256" key="3">
    <source>
        <dbReference type="ARBA" id="ARBA00023242"/>
    </source>
</evidence>
<dbReference type="Pfam" id="PF04082">
    <property type="entry name" value="Fungal_trans"/>
    <property type="match status" value="1"/>
</dbReference>
<dbReference type="CDD" id="cd12148">
    <property type="entry name" value="fungal_TF_MHR"/>
    <property type="match status" value="1"/>
</dbReference>
<dbReference type="InterPro" id="IPR051127">
    <property type="entry name" value="Fungal_SecMet_Regulators"/>
</dbReference>
<dbReference type="GO" id="GO:0008270">
    <property type="term" value="F:zinc ion binding"/>
    <property type="evidence" value="ECO:0007669"/>
    <property type="project" value="InterPro"/>
</dbReference>
<evidence type="ECO:0000256" key="2">
    <source>
        <dbReference type="ARBA" id="ARBA00023163"/>
    </source>
</evidence>
<dbReference type="VEuPathDB" id="FungiDB:Z518_01366"/>
<organism evidence="5 6">
    <name type="scientific">Rhinocladiella mackenziei CBS 650.93</name>
    <dbReference type="NCBI Taxonomy" id="1442369"/>
    <lineage>
        <taxon>Eukaryota</taxon>
        <taxon>Fungi</taxon>
        <taxon>Dikarya</taxon>
        <taxon>Ascomycota</taxon>
        <taxon>Pezizomycotina</taxon>
        <taxon>Eurotiomycetes</taxon>
        <taxon>Chaetothyriomycetidae</taxon>
        <taxon>Chaetothyriales</taxon>
        <taxon>Herpotrichiellaceae</taxon>
        <taxon>Rhinocladiella</taxon>
    </lineage>
</organism>
<keyword evidence="3" id="KW-0539">Nucleus</keyword>
<evidence type="ECO:0000313" key="5">
    <source>
        <dbReference type="EMBL" id="KIX10284.1"/>
    </source>
</evidence>
<dbReference type="GO" id="GO:0000981">
    <property type="term" value="F:DNA-binding transcription factor activity, RNA polymerase II-specific"/>
    <property type="evidence" value="ECO:0007669"/>
    <property type="project" value="TreeGrafter"/>
</dbReference>
<feature type="domain" description="Xylanolytic transcriptional activator regulatory" evidence="4">
    <location>
        <begin position="52"/>
        <end position="124"/>
    </location>
</feature>
<keyword evidence="2" id="KW-0804">Transcription</keyword>
<evidence type="ECO:0000259" key="4">
    <source>
        <dbReference type="SMART" id="SM00906"/>
    </source>
</evidence>
<sequence length="486" mass="54839">MNCEGRDDVGRRFYRRCQELLTEEIEGPSITALQCHIFSVIYLTNASFYNTAHSTLALAIRAGVIVGLHLEPSGCMPASQREFRKRLWWTLYALEMKAAMELGRPLVVNVSQVTCNLPKDDKDATGLSDSTSTFTGDGVTGYTWNLQFIKLILAARSVYITFCHKCAEILRNNGGNSPYNDPQALEVCAEYLLSRMDFLQTWLHGVPESLKIKRKGTGELFSTDRSPLDLKSMSPFWLHRHKLLLEFLYHNLSMNLYRPFICFFRVSDACTKMTDNNAMACVNHAVTITQIIHQIPIEGDVLDGWHEILQWQWNAILSLVGYILTYPLAPSTPSARKALSIAIRVFELLESNVPCAANAASVARDLSGKADFLVDHFRSNLTTLTPSRWDNGDVLQKYGSDFRSPNFVSQLEGLSPVMVPNELGSRSLNDFASTYGSDTFIPDLNWDPELSLPWLPSMETNAELGWNTEGLELRQVREWRDFSNEA</sequence>
<dbReference type="PANTHER" id="PTHR47424:SF12">
    <property type="entry name" value="TRANSCRIPTION FACTOR ASQA"/>
    <property type="match status" value="1"/>
</dbReference>
<dbReference type="GO" id="GO:0005634">
    <property type="term" value="C:nucleus"/>
    <property type="evidence" value="ECO:0007669"/>
    <property type="project" value="TreeGrafter"/>
</dbReference>
<protein>
    <recommendedName>
        <fullName evidence="4">Xylanolytic transcriptional activator regulatory domain-containing protein</fullName>
    </recommendedName>
</protein>